<feature type="coiled-coil region" evidence="2">
    <location>
        <begin position="42"/>
        <end position="125"/>
    </location>
</feature>
<dbReference type="InterPro" id="IPR016047">
    <property type="entry name" value="M23ase_b-sheet_dom"/>
</dbReference>
<dbReference type="Gene3D" id="2.70.70.10">
    <property type="entry name" value="Glucose Permease (Domain IIA)"/>
    <property type="match status" value="1"/>
</dbReference>
<keyword evidence="6" id="KW-1185">Reference proteome</keyword>
<gene>
    <name evidence="5" type="ORF">PMH09_18095</name>
</gene>
<dbReference type="InterPro" id="IPR050570">
    <property type="entry name" value="Cell_wall_metabolism_enzyme"/>
</dbReference>
<organism evidence="5 6">
    <name type="scientific">Roseofilum casamattae BLCC-M143</name>
    <dbReference type="NCBI Taxonomy" id="3022442"/>
    <lineage>
        <taxon>Bacteria</taxon>
        <taxon>Bacillati</taxon>
        <taxon>Cyanobacteriota</taxon>
        <taxon>Cyanophyceae</taxon>
        <taxon>Desertifilales</taxon>
        <taxon>Desertifilaceae</taxon>
        <taxon>Roseofilum</taxon>
        <taxon>Roseofilum casamattae</taxon>
    </lineage>
</organism>
<evidence type="ECO:0000256" key="2">
    <source>
        <dbReference type="SAM" id="Coils"/>
    </source>
</evidence>
<dbReference type="PANTHER" id="PTHR21666">
    <property type="entry name" value="PEPTIDASE-RELATED"/>
    <property type="match status" value="1"/>
</dbReference>
<reference evidence="5 6" key="1">
    <citation type="submission" date="2023-01" db="EMBL/GenBank/DDBJ databases">
        <title>Novel diversity within Roseofilum (Cyanobacteria; Desertifilaceae) from marine benthic mats with descriptions of four novel species.</title>
        <authorList>
            <person name="Wang Y."/>
            <person name="Berthold D.E."/>
            <person name="Hu J."/>
            <person name="Lefler F.W."/>
            <person name="Laughinghouse H.D. IV."/>
        </authorList>
    </citation>
    <scope>NUCLEOTIDE SEQUENCE [LARGE SCALE GENOMIC DNA]</scope>
    <source>
        <strain evidence="5 6">BLCC-M143</strain>
    </source>
</reference>
<dbReference type="RefSeq" id="WP_283759752.1">
    <property type="nucleotide sequence ID" value="NZ_JAQOSQ010000026.1"/>
</dbReference>
<name>A0ABT7C0X1_9CYAN</name>
<dbReference type="CDD" id="cd12797">
    <property type="entry name" value="M23_peptidase"/>
    <property type="match status" value="1"/>
</dbReference>
<feature type="domain" description="M23ase beta-sheet core" evidence="4">
    <location>
        <begin position="296"/>
        <end position="391"/>
    </location>
</feature>
<dbReference type="EMBL" id="JAQOSQ010000026">
    <property type="protein sequence ID" value="MDJ1185102.1"/>
    <property type="molecule type" value="Genomic_DNA"/>
</dbReference>
<dbReference type="Pfam" id="PF01551">
    <property type="entry name" value="Peptidase_M23"/>
    <property type="match status" value="1"/>
</dbReference>
<dbReference type="InterPro" id="IPR011055">
    <property type="entry name" value="Dup_hybrid_motif"/>
</dbReference>
<evidence type="ECO:0000256" key="1">
    <source>
        <dbReference type="ARBA" id="ARBA00022729"/>
    </source>
</evidence>
<protein>
    <submittedName>
        <fullName evidence="5">Peptidoglycan DD-metalloendopeptidase family protein</fullName>
    </submittedName>
</protein>
<keyword evidence="1" id="KW-0732">Signal</keyword>
<comment type="caution">
    <text evidence="5">The sequence shown here is derived from an EMBL/GenBank/DDBJ whole genome shotgun (WGS) entry which is preliminary data.</text>
</comment>
<dbReference type="SUPFAM" id="SSF51261">
    <property type="entry name" value="Duplicated hybrid motif"/>
    <property type="match status" value="1"/>
</dbReference>
<keyword evidence="2" id="KW-0175">Coiled coil</keyword>
<accession>A0ABT7C0X1</accession>
<dbReference type="Gene3D" id="6.10.250.3150">
    <property type="match status" value="1"/>
</dbReference>
<evidence type="ECO:0000313" key="6">
    <source>
        <dbReference type="Proteomes" id="UP001232992"/>
    </source>
</evidence>
<evidence type="ECO:0000256" key="3">
    <source>
        <dbReference type="SAM" id="MobiDB-lite"/>
    </source>
</evidence>
<feature type="region of interest" description="Disordered" evidence="3">
    <location>
        <begin position="375"/>
        <end position="396"/>
    </location>
</feature>
<dbReference type="PANTHER" id="PTHR21666:SF289">
    <property type="entry name" value="L-ALA--D-GLU ENDOPEPTIDASE"/>
    <property type="match status" value="1"/>
</dbReference>
<dbReference type="Proteomes" id="UP001232992">
    <property type="component" value="Unassembled WGS sequence"/>
</dbReference>
<proteinExistence type="predicted"/>
<evidence type="ECO:0000259" key="4">
    <source>
        <dbReference type="Pfam" id="PF01551"/>
    </source>
</evidence>
<evidence type="ECO:0000313" key="5">
    <source>
        <dbReference type="EMBL" id="MDJ1185102.1"/>
    </source>
</evidence>
<sequence>MALRSQMIKEKQSQWWRWRMAIAIAFCLWLASMPALYASPSVDELQQIQQHLQDDRERIASEKKHLQKLEAAAENRLQGLQNSLDSGQTKLEDIESKITKTTANLEIFQGQLQEKEDRYEDLAQGAIARFRLLQRQPHHSGWAVLLQNETLTDFLSRRHRLQTLALADRQILLTVKEALNQTEQQTLDVEDSYNRLLLLRQKLRNQQNNYRTETAAQTQLIARLTNDREALQAAYLQLQEDSKGLEQLIRDRIAAAAALPLRKTLKLKPGKMLTPSYGNLSSSFGWRTHPVFGYERFHGGMDFAADYGAPIYAAHDGVVIFAGWYGGYGNTVILDRGNGITTLYGHASRLDVEEGQLVKQGDAIAETGSTGLSTGPHLHFEVRQDGTPVDPMDYLT</sequence>
<feature type="coiled-coil region" evidence="2">
    <location>
        <begin position="221"/>
        <end position="248"/>
    </location>
</feature>